<dbReference type="EMBL" id="JBEDUW010000005">
    <property type="protein sequence ID" value="KAK9927161.1"/>
    <property type="molecule type" value="Genomic_DNA"/>
</dbReference>
<evidence type="ECO:0000313" key="1">
    <source>
        <dbReference type="EMBL" id="KAK9927161.1"/>
    </source>
</evidence>
<gene>
    <name evidence="1" type="ORF">M0R45_024361</name>
</gene>
<proteinExistence type="predicted"/>
<keyword evidence="2" id="KW-1185">Reference proteome</keyword>
<reference evidence="1 2" key="1">
    <citation type="journal article" date="2023" name="G3 (Bethesda)">
        <title>A chromosome-length genome assembly and annotation of blackberry (Rubus argutus, cv. 'Hillquist').</title>
        <authorList>
            <person name="Bruna T."/>
            <person name="Aryal R."/>
            <person name="Dudchenko O."/>
            <person name="Sargent D.J."/>
            <person name="Mead D."/>
            <person name="Buti M."/>
            <person name="Cavallini A."/>
            <person name="Hytonen T."/>
            <person name="Andres J."/>
            <person name="Pham M."/>
            <person name="Weisz D."/>
            <person name="Mascagni F."/>
            <person name="Usai G."/>
            <person name="Natali L."/>
            <person name="Bassil N."/>
            <person name="Fernandez G.E."/>
            <person name="Lomsadze A."/>
            <person name="Armour M."/>
            <person name="Olukolu B."/>
            <person name="Poorten T."/>
            <person name="Britton C."/>
            <person name="Davik J."/>
            <person name="Ashrafi H."/>
            <person name="Aiden E.L."/>
            <person name="Borodovsky M."/>
            <person name="Worthington M."/>
        </authorList>
    </citation>
    <scope>NUCLEOTIDE SEQUENCE [LARGE SCALE GENOMIC DNA]</scope>
    <source>
        <strain evidence="1">PI 553951</strain>
    </source>
</reference>
<evidence type="ECO:0000313" key="2">
    <source>
        <dbReference type="Proteomes" id="UP001457282"/>
    </source>
</evidence>
<name>A0AAW1WU42_RUBAR</name>
<comment type="caution">
    <text evidence="1">The sequence shown here is derived from an EMBL/GenBank/DDBJ whole genome shotgun (WGS) entry which is preliminary data.</text>
</comment>
<protein>
    <submittedName>
        <fullName evidence="1">Uncharacterized protein</fullName>
    </submittedName>
</protein>
<sequence>MEKLESRTVYFLESFGGRGAGHGLYEVKMEGGRVVGKSGELLDLVSMFFDGSNPEVPSMYLLGATRFGGRSKLYLLQHEGHSSLWLRESSTRSYDSYKGCIFGTMTKELMPFKLPNQIKKAALLISAYGKLYHLAYPSAYRSMSGIPDPSFEVYDPDTGSWSRLSAFRRYHMTWCNIDIIGYAVCYDCILISLGGHERGVIAFSPMMEEMADGSISYSVEKPLLLRGLYTCFHMDSESSAKTDCLVHLGGLNFCLLQTVTRAYTSQRVWITTFDIISSGGRRRIPKGSKKEEGKGMADEAIQHQISKASKNEQQKKGDEQYAYVGFGKLKMLMLNIIYTLQKEASRKLEEKDKVKRKTFKRLRDLLKLEATGDRQIRMSESLDRLRSEVSSVFRRPTVAEVTSAVLEVLMVLELFRTRG</sequence>
<dbReference type="Proteomes" id="UP001457282">
    <property type="component" value="Unassembled WGS sequence"/>
</dbReference>
<accession>A0AAW1WU42</accession>
<dbReference type="AlphaFoldDB" id="A0AAW1WU42"/>
<organism evidence="1 2">
    <name type="scientific">Rubus argutus</name>
    <name type="common">Southern blackberry</name>
    <dbReference type="NCBI Taxonomy" id="59490"/>
    <lineage>
        <taxon>Eukaryota</taxon>
        <taxon>Viridiplantae</taxon>
        <taxon>Streptophyta</taxon>
        <taxon>Embryophyta</taxon>
        <taxon>Tracheophyta</taxon>
        <taxon>Spermatophyta</taxon>
        <taxon>Magnoliopsida</taxon>
        <taxon>eudicotyledons</taxon>
        <taxon>Gunneridae</taxon>
        <taxon>Pentapetalae</taxon>
        <taxon>rosids</taxon>
        <taxon>fabids</taxon>
        <taxon>Rosales</taxon>
        <taxon>Rosaceae</taxon>
        <taxon>Rosoideae</taxon>
        <taxon>Rosoideae incertae sedis</taxon>
        <taxon>Rubus</taxon>
    </lineage>
</organism>